<feature type="transmembrane region" description="Helical" evidence="6">
    <location>
        <begin position="47"/>
        <end position="71"/>
    </location>
</feature>
<evidence type="ECO:0000256" key="3">
    <source>
        <dbReference type="ARBA" id="ARBA00022989"/>
    </source>
</evidence>
<feature type="compositionally biased region" description="Pro residues" evidence="5">
    <location>
        <begin position="244"/>
        <end position="253"/>
    </location>
</feature>
<evidence type="ECO:0000256" key="5">
    <source>
        <dbReference type="SAM" id="MobiDB-lite"/>
    </source>
</evidence>
<feature type="transmembrane region" description="Helical" evidence="6">
    <location>
        <begin position="6"/>
        <end position="26"/>
    </location>
</feature>
<keyword evidence="3 6" id="KW-1133">Transmembrane helix</keyword>
<dbReference type="InterPro" id="IPR007599">
    <property type="entry name" value="DER1"/>
</dbReference>
<dbReference type="GO" id="GO:0016020">
    <property type="term" value="C:membrane"/>
    <property type="evidence" value="ECO:0007669"/>
    <property type="project" value="UniProtKB-SubCell"/>
</dbReference>
<dbReference type="PANTHER" id="PTHR31014">
    <property type="entry name" value="MITOCHONDRIAL TRANSLATION SYSTEM COMPONENT PET127-RELATED"/>
    <property type="match status" value="1"/>
</dbReference>
<name>A0AAF0J9J4_9BASI</name>
<keyword evidence="2 6" id="KW-0812">Transmembrane</keyword>
<feature type="compositionally biased region" description="Basic and acidic residues" evidence="5">
    <location>
        <begin position="203"/>
        <end position="212"/>
    </location>
</feature>
<gene>
    <name evidence="7" type="ORF">MJAP1_001411</name>
</gene>
<sequence length="870" mass="99520">MNLDSLPPFTTVWVVGAVSLIILEKLDFVSQYQLFYSSYLTFHMRQYWRVLTTFLYFGSIDMSSLFHLFMAMRYSYMLEVQAYGASRRAEYAWILLIASIMLLLASSVVHMPFLSDGLSYVLMYLWSRKNRHIRMAFFGLLVFTAPYQPFVYTAMNWALRGFKLDILDEVAGLCIGHLIYFFSELWPREFESHGYKPLQPPELCKRNNERAAKKAVASRVKGKEEKEDKPKKVGKGEEDKPEPQPKAAPPPPKVVSFPRPSSKRAPRPTSFLRGKEADAARLVRLEEFTDGQDIAVQTVKPLRKMNVSRLAHGLDRVLFNPGVHWLRDKRTGIYNYEPRIRDVLDVDLFDYDALPPYLTSSKDPELLEITKKQGKKYCGSTSSMTGLLSHCYYLLSRWKEPELHGFSPSFSDMPTGFSEGAKLPISVRLQRQPSGFYAIDADKGSDGEVDNSNYVLTSLGKSLEKFLTAPVKEYTMYERVNSHKLPKKAREQKEAYHYAQTSRFLMRSQLDCEDPRLPNRTFDLKTRACVSVRHDRANYAEASGYQVDQAHGLWSSFEREYWDMVRAAFLKYNFQARIGNMDGIFVAYHNTAQIFGFQYISLEEMSVRLFGSAEMGELAYRLSLGLLEKVLDAATEQFPDESIGVTLETRAGASAMTVLVENADASRIMQLDVTMDRYLNDALVRGPVDPASLNGPMTDAQLEEVRNGRSAKTSLSDLQWHVDYCITPRHELNQEQMRSNLQDIRQRQQTLQAMCIPNVDSLNEREGERVDALAQYEPALIRFLEERENGKAIGMPRAPGQLTTREVMQRKGMTLAQTVPKPAVVVEEQSVKWQRLPDGTTRRLRELSREGAEEAKAARASERPILYHRL</sequence>
<evidence type="ECO:0000256" key="1">
    <source>
        <dbReference type="ARBA" id="ARBA00004141"/>
    </source>
</evidence>
<dbReference type="SUPFAM" id="SSF144091">
    <property type="entry name" value="Rhomboid-like"/>
    <property type="match status" value="1"/>
</dbReference>
<proteinExistence type="predicted"/>
<accession>A0AAF0J9J4</accession>
<feature type="transmembrane region" description="Helical" evidence="6">
    <location>
        <begin position="91"/>
        <end position="114"/>
    </location>
</feature>
<dbReference type="GeneID" id="85225060"/>
<comment type="subcellular location">
    <subcellularLocation>
        <location evidence="1">Membrane</location>
        <topology evidence="1">Multi-pass membrane protein</topology>
    </subcellularLocation>
</comment>
<evidence type="ECO:0000313" key="7">
    <source>
        <dbReference type="EMBL" id="WFD38458.1"/>
    </source>
</evidence>
<dbReference type="InterPro" id="IPR035952">
    <property type="entry name" value="Rhomboid-like_sf"/>
</dbReference>
<dbReference type="RefSeq" id="XP_060121355.1">
    <property type="nucleotide sequence ID" value="XM_060265372.1"/>
</dbReference>
<organism evidence="7 8">
    <name type="scientific">Malassezia japonica</name>
    <dbReference type="NCBI Taxonomy" id="223818"/>
    <lineage>
        <taxon>Eukaryota</taxon>
        <taxon>Fungi</taxon>
        <taxon>Dikarya</taxon>
        <taxon>Basidiomycota</taxon>
        <taxon>Ustilaginomycotina</taxon>
        <taxon>Malasseziomycetes</taxon>
        <taxon>Malasseziales</taxon>
        <taxon>Malasseziaceae</taxon>
        <taxon>Malassezia</taxon>
    </lineage>
</organism>
<dbReference type="AlphaFoldDB" id="A0AAF0J9J4"/>
<dbReference type="Pfam" id="PF08634">
    <property type="entry name" value="Pet127"/>
    <property type="match status" value="1"/>
</dbReference>
<dbReference type="GO" id="GO:0005740">
    <property type="term" value="C:mitochondrial envelope"/>
    <property type="evidence" value="ECO:0007669"/>
    <property type="project" value="TreeGrafter"/>
</dbReference>
<dbReference type="InterPro" id="IPR013943">
    <property type="entry name" value="Pet127"/>
</dbReference>
<evidence type="ECO:0000256" key="6">
    <source>
        <dbReference type="SAM" id="Phobius"/>
    </source>
</evidence>
<dbReference type="Proteomes" id="UP001217754">
    <property type="component" value="Chromosome 2"/>
</dbReference>
<feature type="region of interest" description="Disordered" evidence="5">
    <location>
        <begin position="197"/>
        <end position="273"/>
    </location>
</feature>
<keyword evidence="4 6" id="KW-0472">Membrane</keyword>
<keyword evidence="8" id="KW-1185">Reference proteome</keyword>
<dbReference type="EMBL" id="CP119959">
    <property type="protein sequence ID" value="WFD38458.1"/>
    <property type="molecule type" value="Genomic_DNA"/>
</dbReference>
<evidence type="ECO:0000313" key="8">
    <source>
        <dbReference type="Proteomes" id="UP001217754"/>
    </source>
</evidence>
<feature type="transmembrane region" description="Helical" evidence="6">
    <location>
        <begin position="135"/>
        <end position="159"/>
    </location>
</feature>
<feature type="compositionally biased region" description="Basic and acidic residues" evidence="5">
    <location>
        <begin position="221"/>
        <end position="243"/>
    </location>
</feature>
<dbReference type="PANTHER" id="PTHR31014:SF0">
    <property type="entry name" value="MITOCHONDRIAL TRANSLATION SYSTEM COMPONENT PET127-RELATED"/>
    <property type="match status" value="1"/>
</dbReference>
<evidence type="ECO:0008006" key="9">
    <source>
        <dbReference type="Google" id="ProtNLM"/>
    </source>
</evidence>
<dbReference type="GO" id="GO:0000964">
    <property type="term" value="P:mitochondrial RNA 5'-end processing"/>
    <property type="evidence" value="ECO:0007669"/>
    <property type="project" value="TreeGrafter"/>
</dbReference>
<evidence type="ECO:0000256" key="4">
    <source>
        <dbReference type="ARBA" id="ARBA00023136"/>
    </source>
</evidence>
<dbReference type="Pfam" id="PF04511">
    <property type="entry name" value="DER1"/>
    <property type="match status" value="1"/>
</dbReference>
<protein>
    <recommendedName>
        <fullName evidence="9">Derlin</fullName>
    </recommendedName>
</protein>
<evidence type="ECO:0000256" key="2">
    <source>
        <dbReference type="ARBA" id="ARBA00022692"/>
    </source>
</evidence>
<reference evidence="7" key="1">
    <citation type="submission" date="2023-03" db="EMBL/GenBank/DDBJ databases">
        <title>Mating type loci evolution in Malassezia.</title>
        <authorList>
            <person name="Coelho M.A."/>
        </authorList>
    </citation>
    <scope>NUCLEOTIDE SEQUENCE</scope>
    <source>
        <strain evidence="7">CBS 9431</strain>
    </source>
</reference>